<dbReference type="Proteomes" id="UP001160301">
    <property type="component" value="Unassembled WGS sequence"/>
</dbReference>
<evidence type="ECO:0000313" key="2">
    <source>
        <dbReference type="EMBL" id="MDI1431197.1"/>
    </source>
</evidence>
<name>A0ABT6NS91_9BACT</name>
<dbReference type="RefSeq" id="WP_136969346.1">
    <property type="nucleotide sequence ID" value="NZ_JARZHI010000013.1"/>
</dbReference>
<comment type="caution">
    <text evidence="2">The sequence shown here is derived from an EMBL/GenBank/DDBJ whole genome shotgun (WGS) entry which is preliminary data.</text>
</comment>
<evidence type="ECO:0000313" key="3">
    <source>
        <dbReference type="Proteomes" id="UP001160301"/>
    </source>
</evidence>
<feature type="signal peptide" evidence="1">
    <location>
        <begin position="1"/>
        <end position="29"/>
    </location>
</feature>
<gene>
    <name evidence="2" type="ORF">QHF89_17010</name>
</gene>
<dbReference type="EMBL" id="JARZHI010000013">
    <property type="protein sequence ID" value="MDI1431197.1"/>
    <property type="molecule type" value="Genomic_DNA"/>
</dbReference>
<organism evidence="2 3">
    <name type="scientific">Polyangium sorediatum</name>
    <dbReference type="NCBI Taxonomy" id="889274"/>
    <lineage>
        <taxon>Bacteria</taxon>
        <taxon>Pseudomonadati</taxon>
        <taxon>Myxococcota</taxon>
        <taxon>Polyangia</taxon>
        <taxon>Polyangiales</taxon>
        <taxon>Polyangiaceae</taxon>
        <taxon>Polyangium</taxon>
    </lineage>
</organism>
<evidence type="ECO:0000256" key="1">
    <source>
        <dbReference type="SAM" id="SignalP"/>
    </source>
</evidence>
<proteinExistence type="predicted"/>
<accession>A0ABT6NS91</accession>
<keyword evidence="1" id="KW-0732">Signal</keyword>
<keyword evidence="3" id="KW-1185">Reference proteome</keyword>
<reference evidence="2 3" key="1">
    <citation type="submission" date="2023-04" db="EMBL/GenBank/DDBJ databases">
        <title>The genome sequence of Polyangium sorediatum DSM14670.</title>
        <authorList>
            <person name="Zhang X."/>
        </authorList>
    </citation>
    <scope>NUCLEOTIDE SEQUENCE [LARGE SCALE GENOMIC DNA]</scope>
    <source>
        <strain evidence="2 3">DSM 14670</strain>
    </source>
</reference>
<sequence>MRRDRSHGRMTFALAAAALVLLCVAPSRAAEPDPAATEAKAAYDRGAAAYEHGDMATAARELARADALLPNPVALASALRAAIEGDEPVLGMELATRASGRSEETGVAELVRAARARFGGRVGKLRVICPGPCRVAVDGAPFEVNEERFVRAGPHVVAIEQGTTREEIRTDVPAGAAVTATPKPPSEATKAADRSGGLSPVWFFVGLGATAVSGAVLTASSLQTKGLHDDFVARGCPGPAAPRDCRGIASDGEGAQLRTNVLVGVTAVLGAATITLGAFSLGRRDAPAAAQLSFETLPGGGVAKVSVSLP</sequence>
<feature type="chain" id="PRO_5046862893" description="Tetratricopeptide repeat protein" evidence="1">
    <location>
        <begin position="30"/>
        <end position="310"/>
    </location>
</feature>
<protein>
    <recommendedName>
        <fullName evidence="4">Tetratricopeptide repeat protein</fullName>
    </recommendedName>
</protein>
<evidence type="ECO:0008006" key="4">
    <source>
        <dbReference type="Google" id="ProtNLM"/>
    </source>
</evidence>